<evidence type="ECO:0000313" key="3">
    <source>
        <dbReference type="Proteomes" id="UP000290218"/>
    </source>
</evidence>
<keyword evidence="3" id="KW-1185">Reference proteome</keyword>
<dbReference type="InterPro" id="IPR013976">
    <property type="entry name" value="HDOD"/>
</dbReference>
<dbReference type="RefSeq" id="WP_129048618.1">
    <property type="nucleotide sequence ID" value="NZ_SDHX01000002.1"/>
</dbReference>
<protein>
    <submittedName>
        <fullName evidence="2">HDOD domain-containing protein</fullName>
    </submittedName>
</protein>
<organism evidence="2 3">
    <name type="scientific">Oleiharenicola lentus</name>
    <dbReference type="NCBI Taxonomy" id="2508720"/>
    <lineage>
        <taxon>Bacteria</taxon>
        <taxon>Pseudomonadati</taxon>
        <taxon>Verrucomicrobiota</taxon>
        <taxon>Opitutia</taxon>
        <taxon>Opitutales</taxon>
        <taxon>Opitutaceae</taxon>
        <taxon>Oleiharenicola</taxon>
    </lineage>
</organism>
<dbReference type="AlphaFoldDB" id="A0A4Q1C3Q3"/>
<dbReference type="OrthoDB" id="9804751at2"/>
<dbReference type="InterPro" id="IPR003607">
    <property type="entry name" value="HD/PDEase_dom"/>
</dbReference>
<dbReference type="Proteomes" id="UP000290218">
    <property type="component" value="Unassembled WGS sequence"/>
</dbReference>
<proteinExistence type="predicted"/>
<dbReference type="CDD" id="cd00077">
    <property type="entry name" value="HDc"/>
    <property type="match status" value="1"/>
</dbReference>
<comment type="caution">
    <text evidence="2">The sequence shown here is derived from an EMBL/GenBank/DDBJ whole genome shotgun (WGS) entry which is preliminary data.</text>
</comment>
<evidence type="ECO:0000259" key="1">
    <source>
        <dbReference type="PROSITE" id="PS51833"/>
    </source>
</evidence>
<sequence length="306" mass="33906">MSPTSQPILTGKYSDEIIRKRINDCPKLASLGRINQALRELVNSEGSVSSQIAEIIRRDPSLTARLLRMVNSVYYGLSNSVSNIEEAIFFLGLRQIRELAMATPVIEEMSSFQSQGKAPLPWKDLWAHSLGTAILTREILGALPITIDDDTDYLVGLLHNVGKVVMAHAFPGELEELNRTEFATIADVSRREIELIGWDHAQIGAVYLERHKMSDEIVLAVQYHNTPAVAPRYQMFAAAVQVADCLVRHAGILGGFEKVQPVEKDAWVQMEGWHILYGADGPETKIARAAIDNALPRLPQMLSGLL</sequence>
<evidence type="ECO:0000313" key="2">
    <source>
        <dbReference type="EMBL" id="RXK53028.1"/>
    </source>
</evidence>
<reference evidence="2 3" key="1">
    <citation type="submission" date="2019-01" db="EMBL/GenBank/DDBJ databases">
        <title>Lacunisphaera sp. strain TWA-58.</title>
        <authorList>
            <person name="Chen W.-M."/>
        </authorList>
    </citation>
    <scope>NUCLEOTIDE SEQUENCE [LARGE SCALE GENOMIC DNA]</scope>
    <source>
        <strain evidence="2 3">TWA-58</strain>
    </source>
</reference>
<dbReference type="PROSITE" id="PS51833">
    <property type="entry name" value="HDOD"/>
    <property type="match status" value="1"/>
</dbReference>
<name>A0A4Q1C3Q3_9BACT</name>
<dbReference type="PANTHER" id="PTHR33525">
    <property type="match status" value="1"/>
</dbReference>
<accession>A0A4Q1C3Q3</accession>
<dbReference type="InterPro" id="IPR052340">
    <property type="entry name" value="RNase_Y/CdgJ"/>
</dbReference>
<dbReference type="SUPFAM" id="SSF109604">
    <property type="entry name" value="HD-domain/PDEase-like"/>
    <property type="match status" value="1"/>
</dbReference>
<dbReference type="PANTHER" id="PTHR33525:SF3">
    <property type="entry name" value="RIBONUCLEASE Y"/>
    <property type="match status" value="1"/>
</dbReference>
<feature type="domain" description="HDOD" evidence="1">
    <location>
        <begin position="28"/>
        <end position="227"/>
    </location>
</feature>
<dbReference type="EMBL" id="SDHX01000002">
    <property type="protein sequence ID" value="RXK53028.1"/>
    <property type="molecule type" value="Genomic_DNA"/>
</dbReference>
<dbReference type="Gene3D" id="1.10.3210.10">
    <property type="entry name" value="Hypothetical protein af1432"/>
    <property type="match status" value="1"/>
</dbReference>
<dbReference type="Pfam" id="PF08668">
    <property type="entry name" value="HDOD"/>
    <property type="match status" value="1"/>
</dbReference>
<gene>
    <name evidence="2" type="ORF">ESB00_15050</name>
</gene>